<dbReference type="GO" id="GO:0005975">
    <property type="term" value="P:carbohydrate metabolic process"/>
    <property type="evidence" value="ECO:0007669"/>
    <property type="project" value="InterPro"/>
</dbReference>
<accession>A0AAE0NFH2</accession>
<evidence type="ECO:0000256" key="4">
    <source>
        <dbReference type="SAM" id="SignalP"/>
    </source>
</evidence>
<keyword evidence="3" id="KW-0812">Transmembrane</keyword>
<feature type="chain" id="PRO_5042180236" description="CBM1 domain-containing protein" evidence="4">
    <location>
        <begin position="17"/>
        <end position="273"/>
    </location>
</feature>
<dbReference type="AlphaFoldDB" id="A0AAE0NFH2"/>
<feature type="domain" description="CBM1" evidence="5">
    <location>
        <begin position="18"/>
        <end position="44"/>
    </location>
</feature>
<evidence type="ECO:0000256" key="3">
    <source>
        <dbReference type="SAM" id="Phobius"/>
    </source>
</evidence>
<evidence type="ECO:0000313" key="7">
    <source>
        <dbReference type="Proteomes" id="UP001287356"/>
    </source>
</evidence>
<sequence>MCFISTLAVSAVAAAAQSPYDQCGGMNYAGPTNCPAGPYYAQCYPGTPAATPKPTSSSSSSSSAVTVPPITTTTKASTTKAPTTVLSSSTGASSPTPTTLQSGWYWIRAVATPNFHNYLQGAAQPTAPASSSLTALISSATSAGQFNIVSGQLVWNRGNTQYYLHVENAADKTQRALRTWFEPAPAANPYGAFAFQGDTLTWSAPDLARPNQAAWLVCGDVKELFVNTGAYLYNTPAGCADQTVGLSSIFLLLLFVSIVAALVILVSSIYACL</sequence>
<evidence type="ECO:0000259" key="5">
    <source>
        <dbReference type="SMART" id="SM00236"/>
    </source>
</evidence>
<dbReference type="EMBL" id="JAULSN010000002">
    <property type="protein sequence ID" value="KAK3380533.1"/>
    <property type="molecule type" value="Genomic_DNA"/>
</dbReference>
<keyword evidence="1 4" id="KW-0732">Signal</keyword>
<dbReference type="InterPro" id="IPR000254">
    <property type="entry name" value="CBD"/>
</dbReference>
<dbReference type="GO" id="GO:0005576">
    <property type="term" value="C:extracellular region"/>
    <property type="evidence" value="ECO:0007669"/>
    <property type="project" value="InterPro"/>
</dbReference>
<feature type="signal peptide" evidence="4">
    <location>
        <begin position="1"/>
        <end position="16"/>
    </location>
</feature>
<comment type="caution">
    <text evidence="6">The sequence shown here is derived from an EMBL/GenBank/DDBJ whole genome shotgun (WGS) entry which is preliminary data.</text>
</comment>
<name>A0AAE0NFH2_9PEZI</name>
<reference evidence="6" key="1">
    <citation type="journal article" date="2023" name="Mol. Phylogenet. Evol.">
        <title>Genome-scale phylogeny and comparative genomics of the fungal order Sordariales.</title>
        <authorList>
            <person name="Hensen N."/>
            <person name="Bonometti L."/>
            <person name="Westerberg I."/>
            <person name="Brannstrom I.O."/>
            <person name="Guillou S."/>
            <person name="Cros-Aarteil S."/>
            <person name="Calhoun S."/>
            <person name="Haridas S."/>
            <person name="Kuo A."/>
            <person name="Mondo S."/>
            <person name="Pangilinan J."/>
            <person name="Riley R."/>
            <person name="LaButti K."/>
            <person name="Andreopoulos B."/>
            <person name="Lipzen A."/>
            <person name="Chen C."/>
            <person name="Yan M."/>
            <person name="Daum C."/>
            <person name="Ng V."/>
            <person name="Clum A."/>
            <person name="Steindorff A."/>
            <person name="Ohm R.A."/>
            <person name="Martin F."/>
            <person name="Silar P."/>
            <person name="Natvig D.O."/>
            <person name="Lalanne C."/>
            <person name="Gautier V."/>
            <person name="Ament-Velasquez S.L."/>
            <person name="Kruys A."/>
            <person name="Hutchinson M.I."/>
            <person name="Powell A.J."/>
            <person name="Barry K."/>
            <person name="Miller A.N."/>
            <person name="Grigoriev I.V."/>
            <person name="Debuchy R."/>
            <person name="Gladieux P."/>
            <person name="Hiltunen Thoren M."/>
            <person name="Johannesson H."/>
        </authorList>
    </citation>
    <scope>NUCLEOTIDE SEQUENCE</scope>
    <source>
        <strain evidence="6">CBS 958.72</strain>
    </source>
</reference>
<dbReference type="Proteomes" id="UP001287356">
    <property type="component" value="Unassembled WGS sequence"/>
</dbReference>
<gene>
    <name evidence="6" type="ORF">B0T24DRAFT_571419</name>
</gene>
<feature type="region of interest" description="Disordered" evidence="2">
    <location>
        <begin position="51"/>
        <end position="98"/>
    </location>
</feature>
<feature type="transmembrane region" description="Helical" evidence="3">
    <location>
        <begin position="249"/>
        <end position="272"/>
    </location>
</feature>
<evidence type="ECO:0000313" key="6">
    <source>
        <dbReference type="EMBL" id="KAK3380533.1"/>
    </source>
</evidence>
<organism evidence="6 7">
    <name type="scientific">Lasiosphaeria ovina</name>
    <dbReference type="NCBI Taxonomy" id="92902"/>
    <lineage>
        <taxon>Eukaryota</taxon>
        <taxon>Fungi</taxon>
        <taxon>Dikarya</taxon>
        <taxon>Ascomycota</taxon>
        <taxon>Pezizomycotina</taxon>
        <taxon>Sordariomycetes</taxon>
        <taxon>Sordariomycetidae</taxon>
        <taxon>Sordariales</taxon>
        <taxon>Lasiosphaeriaceae</taxon>
        <taxon>Lasiosphaeria</taxon>
    </lineage>
</organism>
<dbReference type="InterPro" id="IPR035971">
    <property type="entry name" value="CBD_sf"/>
</dbReference>
<keyword evidence="7" id="KW-1185">Reference proteome</keyword>
<dbReference type="SMART" id="SM00236">
    <property type="entry name" value="fCBD"/>
    <property type="match status" value="1"/>
</dbReference>
<dbReference type="Pfam" id="PF00734">
    <property type="entry name" value="CBM_1"/>
    <property type="match status" value="1"/>
</dbReference>
<dbReference type="GO" id="GO:0030248">
    <property type="term" value="F:cellulose binding"/>
    <property type="evidence" value="ECO:0007669"/>
    <property type="project" value="InterPro"/>
</dbReference>
<evidence type="ECO:0000256" key="2">
    <source>
        <dbReference type="SAM" id="MobiDB-lite"/>
    </source>
</evidence>
<reference evidence="6" key="2">
    <citation type="submission" date="2023-06" db="EMBL/GenBank/DDBJ databases">
        <authorList>
            <consortium name="Lawrence Berkeley National Laboratory"/>
            <person name="Haridas S."/>
            <person name="Hensen N."/>
            <person name="Bonometti L."/>
            <person name="Westerberg I."/>
            <person name="Brannstrom I.O."/>
            <person name="Guillou S."/>
            <person name="Cros-Aarteil S."/>
            <person name="Calhoun S."/>
            <person name="Kuo A."/>
            <person name="Mondo S."/>
            <person name="Pangilinan J."/>
            <person name="Riley R."/>
            <person name="Labutti K."/>
            <person name="Andreopoulos B."/>
            <person name="Lipzen A."/>
            <person name="Chen C."/>
            <person name="Yanf M."/>
            <person name="Daum C."/>
            <person name="Ng V."/>
            <person name="Clum A."/>
            <person name="Steindorff A."/>
            <person name="Ohm R."/>
            <person name="Martin F."/>
            <person name="Silar P."/>
            <person name="Natvig D."/>
            <person name="Lalanne C."/>
            <person name="Gautier V."/>
            <person name="Ament-Velasquez S.L."/>
            <person name="Kruys A."/>
            <person name="Hutchinson M.I."/>
            <person name="Powell A.J."/>
            <person name="Barry K."/>
            <person name="Miller A.N."/>
            <person name="Grigoriev I.V."/>
            <person name="Debuchy R."/>
            <person name="Gladieux P."/>
            <person name="Thoren M.H."/>
            <person name="Johannesson H."/>
        </authorList>
    </citation>
    <scope>NUCLEOTIDE SEQUENCE</scope>
    <source>
        <strain evidence="6">CBS 958.72</strain>
    </source>
</reference>
<proteinExistence type="predicted"/>
<dbReference type="SUPFAM" id="SSF57180">
    <property type="entry name" value="Cellulose-binding domain"/>
    <property type="match status" value="1"/>
</dbReference>
<keyword evidence="3" id="KW-1133">Transmembrane helix</keyword>
<evidence type="ECO:0000256" key="1">
    <source>
        <dbReference type="ARBA" id="ARBA00022729"/>
    </source>
</evidence>
<protein>
    <recommendedName>
        <fullName evidence="5">CBM1 domain-containing protein</fullName>
    </recommendedName>
</protein>
<keyword evidence="3" id="KW-0472">Membrane</keyword>